<dbReference type="AlphaFoldDB" id="A0A1D8QZQ5"/>
<keyword evidence="1" id="KW-1133">Transmembrane helix</keyword>
<dbReference type="EMBL" id="CP015164">
    <property type="protein sequence ID" value="AOW47802.1"/>
    <property type="molecule type" value="Genomic_DNA"/>
</dbReference>
<feature type="transmembrane region" description="Helical" evidence="1">
    <location>
        <begin position="67"/>
        <end position="87"/>
    </location>
</feature>
<evidence type="ECO:0000313" key="2">
    <source>
        <dbReference type="EMBL" id="AOW47802.1"/>
    </source>
</evidence>
<dbReference type="KEGG" id="aasc:A4S02_05890"/>
<accession>A0A1D8QZQ5</accession>
<keyword evidence="1" id="KW-0812">Transmembrane</keyword>
<evidence type="ECO:0000313" key="3">
    <source>
        <dbReference type="Proteomes" id="UP000175973"/>
    </source>
</evidence>
<keyword evidence="3" id="KW-1185">Reference proteome</keyword>
<gene>
    <name evidence="2" type="ORF">A4S02_05890</name>
</gene>
<keyword evidence="1" id="KW-0472">Membrane</keyword>
<sequence length="113" mass="13164">MALLTSFYMLFMRTTTRARAMFALAFFIVRCVRIFVTLLASFYVLFMRATPSARAMFTRSVCSMRATGIFMALLTSFYVLFMAAALIDHCALPFFEMRRSFNLAARQKTFWRI</sequence>
<reference evidence="3" key="1">
    <citation type="submission" date="2016-04" db="EMBL/GenBank/DDBJ databases">
        <authorList>
            <person name="Jeon C.O."/>
            <person name="Cho G.Y."/>
            <person name="Jeong H.I."/>
            <person name="Kim K.H."/>
        </authorList>
    </citation>
    <scope>NUCLEOTIDE SEQUENCE [LARGE SCALE GENOMIC DNA]</scope>
    <source>
        <strain evidence="3">LMG 1590</strain>
    </source>
</reference>
<dbReference type="Proteomes" id="UP000175973">
    <property type="component" value="Chromosome"/>
</dbReference>
<proteinExistence type="predicted"/>
<feature type="transmembrane region" description="Helical" evidence="1">
    <location>
        <begin position="20"/>
        <end position="46"/>
    </location>
</feature>
<evidence type="ECO:0000256" key="1">
    <source>
        <dbReference type="SAM" id="Phobius"/>
    </source>
</evidence>
<organism evidence="2 3">
    <name type="scientific">Acetobacter ascendens</name>
    <dbReference type="NCBI Taxonomy" id="481146"/>
    <lineage>
        <taxon>Bacteria</taxon>
        <taxon>Pseudomonadati</taxon>
        <taxon>Pseudomonadota</taxon>
        <taxon>Alphaproteobacteria</taxon>
        <taxon>Acetobacterales</taxon>
        <taxon>Acetobacteraceae</taxon>
        <taxon>Acetobacter</taxon>
    </lineage>
</organism>
<protein>
    <submittedName>
        <fullName evidence="2">Uncharacterized protein</fullName>
    </submittedName>
</protein>
<name>A0A1D8QZQ5_9PROT</name>